<comment type="caution">
    <text evidence="1">The sequence shown here is derived from an EMBL/GenBank/DDBJ whole genome shotgun (WGS) entry which is preliminary data.</text>
</comment>
<sequence>MKTIPISKRNHIFTLLEEGYSSRTIAFHEKVSHSTVLRIKNLKKQTGCLDVLPRPGCPRILTTHHKRRIAREFRSGTCQTAVQAQKKLKSDE</sequence>
<feature type="non-terminal residue" evidence="1">
    <location>
        <position position="92"/>
    </location>
</feature>
<accession>A0ACA9Q145</accession>
<organism evidence="1 2">
    <name type="scientific">Racocetra persica</name>
    <dbReference type="NCBI Taxonomy" id="160502"/>
    <lineage>
        <taxon>Eukaryota</taxon>
        <taxon>Fungi</taxon>
        <taxon>Fungi incertae sedis</taxon>
        <taxon>Mucoromycota</taxon>
        <taxon>Glomeromycotina</taxon>
        <taxon>Glomeromycetes</taxon>
        <taxon>Diversisporales</taxon>
        <taxon>Gigasporaceae</taxon>
        <taxon>Racocetra</taxon>
    </lineage>
</organism>
<keyword evidence="2" id="KW-1185">Reference proteome</keyword>
<evidence type="ECO:0000313" key="2">
    <source>
        <dbReference type="Proteomes" id="UP000789920"/>
    </source>
</evidence>
<protein>
    <submittedName>
        <fullName evidence="1">8564_t:CDS:1</fullName>
    </submittedName>
</protein>
<dbReference type="EMBL" id="CAJVQC010026089">
    <property type="protein sequence ID" value="CAG8732048.1"/>
    <property type="molecule type" value="Genomic_DNA"/>
</dbReference>
<dbReference type="Proteomes" id="UP000789920">
    <property type="component" value="Unassembled WGS sequence"/>
</dbReference>
<evidence type="ECO:0000313" key="1">
    <source>
        <dbReference type="EMBL" id="CAG8732048.1"/>
    </source>
</evidence>
<gene>
    <name evidence="1" type="ORF">RPERSI_LOCUS12259</name>
</gene>
<name>A0ACA9Q145_9GLOM</name>
<proteinExistence type="predicted"/>
<reference evidence="1" key="1">
    <citation type="submission" date="2021-06" db="EMBL/GenBank/DDBJ databases">
        <authorList>
            <person name="Kallberg Y."/>
            <person name="Tangrot J."/>
            <person name="Rosling A."/>
        </authorList>
    </citation>
    <scope>NUCLEOTIDE SEQUENCE</scope>
    <source>
        <strain evidence="1">MA461A</strain>
    </source>
</reference>